<name>A0A3N7HKW2_9BURK</name>
<feature type="signal peptide" evidence="4">
    <location>
        <begin position="1"/>
        <end position="24"/>
    </location>
</feature>
<organism evidence="5 6">
    <name type="scientific">Piscinibacter terrae</name>
    <dbReference type="NCBI Taxonomy" id="2496871"/>
    <lineage>
        <taxon>Bacteria</taxon>
        <taxon>Pseudomonadati</taxon>
        <taxon>Pseudomonadota</taxon>
        <taxon>Betaproteobacteria</taxon>
        <taxon>Burkholderiales</taxon>
        <taxon>Sphaerotilaceae</taxon>
        <taxon>Piscinibacter</taxon>
    </lineage>
</organism>
<sequence length="472" mass="51006">MPRGRTLTCPHCRLALKSCSLTSAAPGKSSMKPVAARILAAGLLAASLGWASAARSAELNLWVMSTTEQQQQDMRELLKPFLAANPSLRVNVTVLNWESAWTKITAAAASGQGPDVLELGTTWVPAISSMGALEQLSDSQQNEVGGAKAFFPVMWGTTHRHDDTKTFAIPWYADARAAFYRTDVFKKAGIDARDAFANWGSFKQAMQKVNGTEINGKKIAALGYPGKNDWNVVHNMAPWIWNAGGDMLTADRKKSGINSTESVQAIVYYTSFAAEGLVPKSALEKDSGQIESGFFNGQYAVIFTGPWILRQMATPKAKGGQLETVTASNFAIAPYPAGLKGNQTFFSGSDLAIMKSSKNKAEAWKLLAYLAGREPQVQFSKMSGMLPARLDSANDPALMANPHYAQFIAQVKNGRHYPSIPGWGPLESVYLKNLGSMFDMVGGLKGKYSPLAIKQAMDATAQEADQVLYSAR</sequence>
<keyword evidence="6" id="KW-1185">Reference proteome</keyword>
<evidence type="ECO:0000256" key="4">
    <source>
        <dbReference type="SAM" id="SignalP"/>
    </source>
</evidence>
<evidence type="ECO:0000256" key="2">
    <source>
        <dbReference type="ARBA" id="ARBA00022448"/>
    </source>
</evidence>
<dbReference type="EMBL" id="QUSW01000013">
    <property type="protein sequence ID" value="RQP21201.1"/>
    <property type="molecule type" value="Genomic_DNA"/>
</dbReference>
<dbReference type="SUPFAM" id="SSF53850">
    <property type="entry name" value="Periplasmic binding protein-like II"/>
    <property type="match status" value="1"/>
</dbReference>
<keyword evidence="3 4" id="KW-0732">Signal</keyword>
<evidence type="ECO:0000313" key="6">
    <source>
        <dbReference type="Proteomes" id="UP000267464"/>
    </source>
</evidence>
<dbReference type="GO" id="GO:0015768">
    <property type="term" value="P:maltose transport"/>
    <property type="evidence" value="ECO:0007669"/>
    <property type="project" value="TreeGrafter"/>
</dbReference>
<dbReference type="GO" id="GO:0055052">
    <property type="term" value="C:ATP-binding cassette (ABC) transporter complex, substrate-binding subunit-containing"/>
    <property type="evidence" value="ECO:0007669"/>
    <property type="project" value="TreeGrafter"/>
</dbReference>
<comment type="caution">
    <text evidence="5">The sequence shown here is derived from an EMBL/GenBank/DDBJ whole genome shotgun (WGS) entry which is preliminary data.</text>
</comment>
<dbReference type="GO" id="GO:0042956">
    <property type="term" value="P:maltodextrin transmembrane transport"/>
    <property type="evidence" value="ECO:0007669"/>
    <property type="project" value="TreeGrafter"/>
</dbReference>
<protein>
    <submittedName>
        <fullName evidence="5">Extracellular solute-binding protein</fullName>
    </submittedName>
</protein>
<reference evidence="5 6" key="1">
    <citation type="submission" date="2018-08" db="EMBL/GenBank/DDBJ databases">
        <authorList>
            <person name="Khan S.A."/>
            <person name="Jeon C.O."/>
            <person name="Chun B.H."/>
            <person name="Jeong S.E."/>
        </authorList>
    </citation>
    <scope>NUCLEOTIDE SEQUENCE [LARGE SCALE GENOMIC DNA]</scope>
    <source>
        <strain evidence="5 6">S-16</strain>
    </source>
</reference>
<evidence type="ECO:0000256" key="1">
    <source>
        <dbReference type="ARBA" id="ARBA00008520"/>
    </source>
</evidence>
<evidence type="ECO:0000256" key="3">
    <source>
        <dbReference type="ARBA" id="ARBA00022729"/>
    </source>
</evidence>
<proteinExistence type="inferred from homology"/>
<keyword evidence="2" id="KW-0813">Transport</keyword>
<dbReference type="PANTHER" id="PTHR30061">
    <property type="entry name" value="MALTOSE-BINDING PERIPLASMIC PROTEIN"/>
    <property type="match status" value="1"/>
</dbReference>
<dbReference type="Proteomes" id="UP000267464">
    <property type="component" value="Unassembled WGS sequence"/>
</dbReference>
<evidence type="ECO:0000313" key="5">
    <source>
        <dbReference type="EMBL" id="RQP21201.1"/>
    </source>
</evidence>
<dbReference type="Gene3D" id="3.40.190.10">
    <property type="entry name" value="Periplasmic binding protein-like II"/>
    <property type="match status" value="2"/>
</dbReference>
<dbReference type="AlphaFoldDB" id="A0A3N7HKW2"/>
<dbReference type="GO" id="GO:1901982">
    <property type="term" value="F:maltose binding"/>
    <property type="evidence" value="ECO:0007669"/>
    <property type="project" value="TreeGrafter"/>
</dbReference>
<gene>
    <name evidence="5" type="ORF">DZC73_29140</name>
</gene>
<dbReference type="CDD" id="cd14747">
    <property type="entry name" value="PBP2_MalE"/>
    <property type="match status" value="1"/>
</dbReference>
<dbReference type="PANTHER" id="PTHR30061:SF50">
    <property type="entry name" value="MALTOSE_MALTODEXTRIN-BINDING PERIPLASMIC PROTEIN"/>
    <property type="match status" value="1"/>
</dbReference>
<accession>A0A3N7HKW2</accession>
<reference evidence="5 6" key="2">
    <citation type="submission" date="2018-12" db="EMBL/GenBank/DDBJ databases">
        <title>Rhizobacter gummiphilus sp. nov., a rubber-degrading bacterium isolated from the soil of a botanical garden in Japan.</title>
        <authorList>
            <person name="Shunsuke S.S."/>
        </authorList>
    </citation>
    <scope>NUCLEOTIDE SEQUENCE [LARGE SCALE GENOMIC DNA]</scope>
    <source>
        <strain evidence="5 6">S-16</strain>
    </source>
</reference>
<dbReference type="InterPro" id="IPR006059">
    <property type="entry name" value="SBP"/>
</dbReference>
<feature type="chain" id="PRO_5018046934" evidence="4">
    <location>
        <begin position="25"/>
        <end position="472"/>
    </location>
</feature>
<comment type="similarity">
    <text evidence="1">Belongs to the bacterial solute-binding protein 1 family.</text>
</comment>
<dbReference type="Pfam" id="PF01547">
    <property type="entry name" value="SBP_bac_1"/>
    <property type="match status" value="1"/>
</dbReference>